<dbReference type="EMBL" id="JAQOSO010000115">
    <property type="protein sequence ID" value="MDJ1176880.1"/>
    <property type="molecule type" value="Genomic_DNA"/>
</dbReference>
<gene>
    <name evidence="2" type="ORF">PMG25_22575</name>
</gene>
<dbReference type="InterPro" id="IPR036365">
    <property type="entry name" value="PGBD-like_sf"/>
</dbReference>
<proteinExistence type="predicted"/>
<name>A0ABT7BCG3_9CYAN</name>
<evidence type="ECO:0000313" key="2">
    <source>
        <dbReference type="EMBL" id="MDJ1176880.1"/>
    </source>
</evidence>
<reference evidence="2 3" key="1">
    <citation type="submission" date="2023-01" db="EMBL/GenBank/DDBJ databases">
        <title>Novel diversity within Roseofilum (Cyanobacteria; Desertifilaceae) from marine benthic mats with descriptions of four novel species.</title>
        <authorList>
            <person name="Wang Y."/>
            <person name="Berthold D.E."/>
            <person name="Hu J."/>
            <person name="Lefler F.W."/>
            <person name="Laughinghouse H.D. IV."/>
        </authorList>
    </citation>
    <scope>NUCLEOTIDE SEQUENCE [LARGE SCALE GENOMIC DNA]</scope>
    <source>
        <strain evidence="2 3">BLCC-M114</strain>
    </source>
</reference>
<feature type="domain" description="Peptidoglycan binding-like" evidence="1">
    <location>
        <begin position="55"/>
        <end position="112"/>
    </location>
</feature>
<protein>
    <submittedName>
        <fullName evidence="2">Peptidoglycan-binding protein</fullName>
    </submittedName>
</protein>
<dbReference type="InterPro" id="IPR002477">
    <property type="entry name" value="Peptidoglycan-bd-like"/>
</dbReference>
<evidence type="ECO:0000259" key="1">
    <source>
        <dbReference type="Pfam" id="PF01471"/>
    </source>
</evidence>
<sequence>MDGLAYLHYALVWDDFNGEQIANLQRLLAIALVVSFLSEMSPTLGNSVWQLGAYGPAVVELQDRLKAVGCFPWSTRSTGYYGPITTASVKALQAAQGIAIDGIVGPQTQAVLDQGLGCYTPELSSVLKVGSQGDRVRKLQIQLNNWGVPPQPGGTLKVDGVFGPDTRKSVIRFQEFKQLKVDGIVGPQTSQALWEPRFNPEQQRLFAEFKALADWLCESPQNPDDRQHKQIREQIVSSYSQGDRRLNWDDWSDRWCRLGFNPQNPENWGGIYQGYMGQF</sequence>
<keyword evidence="3" id="KW-1185">Reference proteome</keyword>
<dbReference type="Pfam" id="PF01471">
    <property type="entry name" value="PG_binding_1"/>
    <property type="match status" value="2"/>
</dbReference>
<comment type="caution">
    <text evidence="2">The sequence shown here is derived from an EMBL/GenBank/DDBJ whole genome shotgun (WGS) entry which is preliminary data.</text>
</comment>
<dbReference type="SUPFAM" id="SSF47090">
    <property type="entry name" value="PGBD-like"/>
    <property type="match status" value="2"/>
</dbReference>
<accession>A0ABT7BCG3</accession>
<dbReference type="InterPro" id="IPR036366">
    <property type="entry name" value="PGBDSf"/>
</dbReference>
<organism evidence="2 3">
    <name type="scientific">Roseofilum capinflatum BLCC-M114</name>
    <dbReference type="NCBI Taxonomy" id="3022440"/>
    <lineage>
        <taxon>Bacteria</taxon>
        <taxon>Bacillati</taxon>
        <taxon>Cyanobacteriota</taxon>
        <taxon>Cyanophyceae</taxon>
        <taxon>Desertifilales</taxon>
        <taxon>Desertifilaceae</taxon>
        <taxon>Roseofilum</taxon>
        <taxon>Roseofilum capinflatum</taxon>
    </lineage>
</organism>
<feature type="domain" description="Peptidoglycan binding-like" evidence="1">
    <location>
        <begin position="132"/>
        <end position="193"/>
    </location>
</feature>
<dbReference type="Gene3D" id="1.10.101.10">
    <property type="entry name" value="PGBD-like superfamily/PGBD"/>
    <property type="match status" value="2"/>
</dbReference>
<evidence type="ECO:0000313" key="3">
    <source>
        <dbReference type="Proteomes" id="UP001235849"/>
    </source>
</evidence>
<dbReference type="RefSeq" id="WP_283769150.1">
    <property type="nucleotide sequence ID" value="NZ_JAQOSO010000115.1"/>
</dbReference>
<dbReference type="Proteomes" id="UP001235849">
    <property type="component" value="Unassembled WGS sequence"/>
</dbReference>